<feature type="transmembrane region" description="Helical" evidence="1">
    <location>
        <begin position="100"/>
        <end position="118"/>
    </location>
</feature>
<evidence type="ECO:0008006" key="4">
    <source>
        <dbReference type="Google" id="ProtNLM"/>
    </source>
</evidence>
<evidence type="ECO:0000313" key="2">
    <source>
        <dbReference type="EMBL" id="RJF76656.1"/>
    </source>
</evidence>
<dbReference type="Proteomes" id="UP000285523">
    <property type="component" value="Unassembled WGS sequence"/>
</dbReference>
<keyword evidence="1" id="KW-1133">Transmembrane helix</keyword>
<keyword evidence="1" id="KW-0812">Transmembrane</keyword>
<evidence type="ECO:0000313" key="3">
    <source>
        <dbReference type="Proteomes" id="UP000285523"/>
    </source>
</evidence>
<feature type="transmembrane region" description="Helical" evidence="1">
    <location>
        <begin position="71"/>
        <end position="94"/>
    </location>
</feature>
<feature type="transmembrane region" description="Helical" evidence="1">
    <location>
        <begin position="12"/>
        <end position="37"/>
    </location>
</feature>
<name>A0A418VKI2_RHOPL</name>
<comment type="caution">
    <text evidence="2">The sequence shown here is derived from an EMBL/GenBank/DDBJ whole genome shotgun (WGS) entry which is preliminary data.</text>
</comment>
<protein>
    <recommendedName>
        <fullName evidence="4">Integral membrane protein</fullName>
    </recommendedName>
</protein>
<dbReference type="OrthoDB" id="7570420at2"/>
<sequence>MIHPSSLLRRALQADALVSGAMALLLVTTAGALAPLMALPQPLLLETGLFLIAYAAFVGWLGSRTTLQRPLVLLVVIGNALWTLASVALLLSSAVAPNGLGIAFVLLQAIAVGVFAELQYMGLRRSQAAVMT</sequence>
<dbReference type="AlphaFoldDB" id="A0A418VKI2"/>
<reference evidence="2 3" key="1">
    <citation type="submission" date="2018-09" db="EMBL/GenBank/DDBJ databases">
        <title>Draft genome sequence of Rhodopseudomonas palustris 2.1.18.</title>
        <authorList>
            <person name="Robertson S.L."/>
            <person name="Meyer T.E."/>
            <person name="Kyndt J.A."/>
        </authorList>
    </citation>
    <scope>NUCLEOTIDE SEQUENCE [LARGE SCALE GENOMIC DNA]</scope>
    <source>
        <strain evidence="2 3">2.1.18</strain>
    </source>
</reference>
<proteinExistence type="predicted"/>
<feature type="transmembrane region" description="Helical" evidence="1">
    <location>
        <begin position="43"/>
        <end position="62"/>
    </location>
</feature>
<keyword evidence="1" id="KW-0472">Membrane</keyword>
<accession>A0A418VKI2</accession>
<organism evidence="2 3">
    <name type="scientific">Rhodopseudomonas palustris</name>
    <dbReference type="NCBI Taxonomy" id="1076"/>
    <lineage>
        <taxon>Bacteria</taxon>
        <taxon>Pseudomonadati</taxon>
        <taxon>Pseudomonadota</taxon>
        <taxon>Alphaproteobacteria</taxon>
        <taxon>Hyphomicrobiales</taxon>
        <taxon>Nitrobacteraceae</taxon>
        <taxon>Rhodopseudomonas</taxon>
    </lineage>
</organism>
<evidence type="ECO:0000256" key="1">
    <source>
        <dbReference type="SAM" id="Phobius"/>
    </source>
</evidence>
<gene>
    <name evidence="2" type="ORF">D4Q52_05810</name>
</gene>
<dbReference type="EMBL" id="QYYD01000004">
    <property type="protein sequence ID" value="RJF76656.1"/>
    <property type="molecule type" value="Genomic_DNA"/>
</dbReference>
<dbReference type="RefSeq" id="WP_119855601.1">
    <property type="nucleotide sequence ID" value="NZ_QYYD01000004.1"/>
</dbReference>